<dbReference type="PANTHER" id="PTHR11006:SF73">
    <property type="entry name" value="PROTEIN ARGININE N-METHYLTRANSFERASE 6"/>
    <property type="match status" value="1"/>
</dbReference>
<keyword evidence="8" id="KW-1185">Reference proteome</keyword>
<protein>
    <recommendedName>
        <fullName evidence="6">Protein arginine N-methyltransferase domain-containing protein</fullName>
    </recommendedName>
</protein>
<keyword evidence="3 4" id="KW-0949">S-adenosyl-L-methionine</keyword>
<dbReference type="PANTHER" id="PTHR11006">
    <property type="entry name" value="PROTEIN ARGININE N-METHYLTRANSFERASE"/>
    <property type="match status" value="1"/>
</dbReference>
<keyword evidence="2 4" id="KW-0808">Transferase</keyword>
<evidence type="ECO:0000259" key="6">
    <source>
        <dbReference type="Pfam" id="PF22528"/>
    </source>
</evidence>
<sequence>MKQQQPEEHIDAPPGIPHPERRPRRRRRRSDFLAGFGVREAQSLALALIQPKMEQQEEEDDAVQTRVTSLIDFDKFYFESYSHLGIHEEMIKDRVRTDAYKNAVEYHADSIRGKVVLDVGCGTGILAIFCAQAGAKRVYAVEASNIALQAKSVVTDNNLSNIIMVLHGRLEDVEINEKVDVIISEWMGYMLLYENMLGSVITARDRWLRPGGLILPSKATLYMTPFTHAKRYHEIIGFWNDVYGIDMSAMLPLAKQCAFEEPSVETITHENVLALPHEVKCVDCYSITIPELESVRNKFKFYSLAKAPLHGFAFWFDVDFNQPVSPKPVSFHLPGSSVDKDPVVSTIKNRRDPALLLSTAPERPSTHWKQTLIYFYNPIELEKNQLIEGRVTLSQSQDNARFLNINLAY</sequence>
<dbReference type="PROSITE" id="PS51678">
    <property type="entry name" value="SAM_MT_PRMT"/>
    <property type="match status" value="1"/>
</dbReference>
<dbReference type="FunFam" id="3.40.50.150:FF:000016">
    <property type="entry name" value="Protein arginine N-methyltransferase 6"/>
    <property type="match status" value="1"/>
</dbReference>
<reference evidence="7" key="1">
    <citation type="submission" date="2018-05" db="EMBL/GenBank/DDBJ databases">
        <title>Draft genome of Mucuna pruriens seed.</title>
        <authorList>
            <person name="Nnadi N.E."/>
            <person name="Vos R."/>
            <person name="Hasami M.H."/>
            <person name="Devisetty U.K."/>
            <person name="Aguiy J.C."/>
        </authorList>
    </citation>
    <scope>NUCLEOTIDE SEQUENCE [LARGE SCALE GENOMIC DNA]</scope>
    <source>
        <strain evidence="7">JCA_2017</strain>
    </source>
</reference>
<feature type="compositionally biased region" description="Basic and acidic residues" evidence="5">
    <location>
        <begin position="1"/>
        <end position="11"/>
    </location>
</feature>
<feature type="domain" description="Protein arginine N-methyltransferase" evidence="6">
    <location>
        <begin position="352"/>
        <end position="409"/>
    </location>
</feature>
<dbReference type="InterPro" id="IPR025799">
    <property type="entry name" value="Arg_MeTrfase"/>
</dbReference>
<keyword evidence="1 4" id="KW-0489">Methyltransferase</keyword>
<evidence type="ECO:0000256" key="2">
    <source>
        <dbReference type="ARBA" id="ARBA00022679"/>
    </source>
</evidence>
<dbReference type="Pfam" id="PF06325">
    <property type="entry name" value="PrmA"/>
    <property type="match status" value="1"/>
</dbReference>
<evidence type="ECO:0000313" key="8">
    <source>
        <dbReference type="Proteomes" id="UP000257109"/>
    </source>
</evidence>
<gene>
    <name evidence="7" type="primary">PRMT6</name>
    <name evidence="7" type="ORF">CR513_54093</name>
</gene>
<accession>A0A371ELZ0</accession>
<comment type="caution">
    <text evidence="7">The sequence shown here is derived from an EMBL/GenBank/DDBJ whole genome shotgun (WGS) entry which is preliminary data.</text>
</comment>
<dbReference type="Gene3D" id="3.40.50.150">
    <property type="entry name" value="Vaccinia Virus protein VP39"/>
    <property type="match status" value="1"/>
</dbReference>
<evidence type="ECO:0000256" key="4">
    <source>
        <dbReference type="PROSITE-ProRule" id="PRU01015"/>
    </source>
</evidence>
<dbReference type="Gene3D" id="2.70.160.11">
    <property type="entry name" value="Hnrnp arginine n-methyltransferase1"/>
    <property type="match status" value="1"/>
</dbReference>
<proteinExistence type="predicted"/>
<dbReference type="InterPro" id="IPR029063">
    <property type="entry name" value="SAM-dependent_MTases_sf"/>
</dbReference>
<dbReference type="Proteomes" id="UP000257109">
    <property type="component" value="Unassembled WGS sequence"/>
</dbReference>
<dbReference type="OrthoDB" id="7848332at2759"/>
<feature type="non-terminal residue" evidence="7">
    <location>
        <position position="1"/>
    </location>
</feature>
<evidence type="ECO:0000313" key="7">
    <source>
        <dbReference type="EMBL" id="RDX67073.1"/>
    </source>
</evidence>
<evidence type="ECO:0000256" key="5">
    <source>
        <dbReference type="SAM" id="MobiDB-lite"/>
    </source>
</evidence>
<dbReference type="STRING" id="157652.A0A371ELZ0"/>
<organism evidence="7 8">
    <name type="scientific">Mucuna pruriens</name>
    <name type="common">Velvet bean</name>
    <name type="synonym">Dolichos pruriens</name>
    <dbReference type="NCBI Taxonomy" id="157652"/>
    <lineage>
        <taxon>Eukaryota</taxon>
        <taxon>Viridiplantae</taxon>
        <taxon>Streptophyta</taxon>
        <taxon>Embryophyta</taxon>
        <taxon>Tracheophyta</taxon>
        <taxon>Spermatophyta</taxon>
        <taxon>Magnoliopsida</taxon>
        <taxon>eudicotyledons</taxon>
        <taxon>Gunneridae</taxon>
        <taxon>Pentapetalae</taxon>
        <taxon>rosids</taxon>
        <taxon>fabids</taxon>
        <taxon>Fabales</taxon>
        <taxon>Fabaceae</taxon>
        <taxon>Papilionoideae</taxon>
        <taxon>50 kb inversion clade</taxon>
        <taxon>NPAAA clade</taxon>
        <taxon>indigoferoid/millettioid clade</taxon>
        <taxon>Phaseoleae</taxon>
        <taxon>Mucuna</taxon>
    </lineage>
</organism>
<dbReference type="GO" id="GO:0042054">
    <property type="term" value="F:histone methyltransferase activity"/>
    <property type="evidence" value="ECO:0007669"/>
    <property type="project" value="TreeGrafter"/>
</dbReference>
<dbReference type="SUPFAM" id="SSF53335">
    <property type="entry name" value="S-adenosyl-L-methionine-dependent methyltransferases"/>
    <property type="match status" value="1"/>
</dbReference>
<name>A0A371ELZ0_MUCPR</name>
<dbReference type="CDD" id="cd02440">
    <property type="entry name" value="AdoMet_MTases"/>
    <property type="match status" value="1"/>
</dbReference>
<evidence type="ECO:0000256" key="3">
    <source>
        <dbReference type="ARBA" id="ARBA00022691"/>
    </source>
</evidence>
<feature type="non-terminal residue" evidence="7">
    <location>
        <position position="409"/>
    </location>
</feature>
<evidence type="ECO:0000256" key="1">
    <source>
        <dbReference type="ARBA" id="ARBA00022603"/>
    </source>
</evidence>
<feature type="domain" description="Protein arginine N-methyltransferase" evidence="6">
    <location>
        <begin position="218"/>
        <end position="323"/>
    </location>
</feature>
<feature type="region of interest" description="Disordered" evidence="5">
    <location>
        <begin position="1"/>
        <end position="29"/>
    </location>
</feature>
<dbReference type="Pfam" id="PF22528">
    <property type="entry name" value="PRMT_C"/>
    <property type="match status" value="2"/>
</dbReference>
<dbReference type="GO" id="GO:0032259">
    <property type="term" value="P:methylation"/>
    <property type="evidence" value="ECO:0007669"/>
    <property type="project" value="UniProtKB-KW"/>
</dbReference>
<dbReference type="AlphaFoldDB" id="A0A371ELZ0"/>
<dbReference type="EMBL" id="QJKJ01013145">
    <property type="protein sequence ID" value="RDX67073.1"/>
    <property type="molecule type" value="Genomic_DNA"/>
</dbReference>
<dbReference type="GO" id="GO:0016274">
    <property type="term" value="F:protein-arginine N-methyltransferase activity"/>
    <property type="evidence" value="ECO:0007669"/>
    <property type="project" value="InterPro"/>
</dbReference>
<dbReference type="InterPro" id="IPR055135">
    <property type="entry name" value="PRMT_dom"/>
</dbReference>